<feature type="transmembrane region" description="Helical" evidence="6">
    <location>
        <begin position="88"/>
        <end position="106"/>
    </location>
</feature>
<proteinExistence type="predicted"/>
<dbReference type="RefSeq" id="XP_040877419.1">
    <property type="nucleotide sequence ID" value="XM_041026814.1"/>
</dbReference>
<dbReference type="GeneID" id="63920187"/>
<dbReference type="AlphaFoldDB" id="A0A074WD32"/>
<feature type="transmembrane region" description="Helical" evidence="6">
    <location>
        <begin position="144"/>
        <end position="166"/>
    </location>
</feature>
<keyword evidence="2" id="KW-0813">Transport</keyword>
<dbReference type="Proteomes" id="UP000030672">
    <property type="component" value="Unassembled WGS sequence"/>
</dbReference>
<dbReference type="PANTHER" id="PTHR43791">
    <property type="entry name" value="PERMEASE-RELATED"/>
    <property type="match status" value="1"/>
</dbReference>
<reference evidence="8 9" key="1">
    <citation type="journal article" date="2014" name="BMC Genomics">
        <title>Genome sequencing of four Aureobasidium pullulans varieties: biotechnological potential, stress tolerance, and description of new species.</title>
        <authorList>
            <person name="Gostin Ar C."/>
            <person name="Ohm R.A."/>
            <person name="Kogej T."/>
            <person name="Sonjak S."/>
            <person name="Turk M."/>
            <person name="Zajc J."/>
            <person name="Zalar P."/>
            <person name="Grube M."/>
            <person name="Sun H."/>
            <person name="Han J."/>
            <person name="Sharma A."/>
            <person name="Chiniquy J."/>
            <person name="Ngan C.Y."/>
            <person name="Lipzen A."/>
            <person name="Barry K."/>
            <person name="Grigoriev I.V."/>
            <person name="Gunde-Cimerman N."/>
        </authorList>
    </citation>
    <scope>NUCLEOTIDE SEQUENCE [LARGE SCALE GENOMIC DNA]</scope>
    <source>
        <strain evidence="8 9">CBS 110374</strain>
    </source>
</reference>
<dbReference type="PANTHER" id="PTHR43791:SF78">
    <property type="entry name" value="TRANSPORTER, PUTATIVE (AFU_ORTHOLOGUE AFUA_3G01370)-RELATED"/>
    <property type="match status" value="1"/>
</dbReference>
<sequence>MATHNHPTILDEKAYTQHEEYVETVPNEANVLTPEELETEKKLRRKIDFLIMPLVVLVYLMNYIDRNNYAAARLQGLEKDLGLKGDQYQVGLSLFFVSYILMQLPSNLMLNYCGRPSWYLGFFIIAWGLVSAVTSQVHNYAGILAMRFLLGVTEAPFFPGILFYLSKWYTKKELNLRMSLFYAGSLLSGAFGSLIAAGILKGLKGRDGMDAWQWLYIIEGVITIGVGIIIVFLLPDFPETWKALSPEMRHVAIKRLSLDAAEADKDEEGAMSQLKGVKMAVADPKTYILAMMYFCITGAAGYQYFFPTLTKSLGYNNFISLLLVAPPYIFMVFWSLFHSWMSDKRSNRFWFFVYPIPIAIVGLVVFMTCKGFGPRYLSFFLMMFVFTINGTQFAWISSSIPRPPAKRAAALAIMNALGNSTSIWTSFTYRNGDKPYYRPGLGIAAGLLVLAFFLACTLRWYLQRQNKALEELENEGSNLSPERLRMLMKRAEVTDLSFMQKGFRYLV</sequence>
<keyword evidence="4 6" id="KW-1133">Transmembrane helix</keyword>
<feature type="transmembrane region" description="Helical" evidence="6">
    <location>
        <begin position="349"/>
        <end position="367"/>
    </location>
</feature>
<protein>
    <submittedName>
        <fullName evidence="8">MFS general substrate transporter</fullName>
    </submittedName>
</protein>
<name>A0A074WD32_AURM1</name>
<feature type="transmembrane region" description="Helical" evidence="6">
    <location>
        <begin position="178"/>
        <end position="200"/>
    </location>
</feature>
<dbReference type="InterPro" id="IPR036259">
    <property type="entry name" value="MFS_trans_sf"/>
</dbReference>
<feature type="transmembrane region" description="Helical" evidence="6">
    <location>
        <begin position="47"/>
        <end position="64"/>
    </location>
</feature>
<feature type="transmembrane region" description="Helical" evidence="6">
    <location>
        <begin position="379"/>
        <end position="396"/>
    </location>
</feature>
<feature type="transmembrane region" description="Helical" evidence="6">
    <location>
        <begin position="318"/>
        <end position="337"/>
    </location>
</feature>
<evidence type="ECO:0000256" key="6">
    <source>
        <dbReference type="SAM" id="Phobius"/>
    </source>
</evidence>
<feature type="transmembrane region" description="Helical" evidence="6">
    <location>
        <begin position="287"/>
        <end position="306"/>
    </location>
</feature>
<feature type="domain" description="Major facilitator superfamily (MFS) profile" evidence="7">
    <location>
        <begin position="51"/>
        <end position="467"/>
    </location>
</feature>
<dbReference type="InterPro" id="IPR011701">
    <property type="entry name" value="MFS"/>
</dbReference>
<feature type="transmembrane region" description="Helical" evidence="6">
    <location>
        <begin position="212"/>
        <end position="234"/>
    </location>
</feature>
<feature type="transmembrane region" description="Helical" evidence="6">
    <location>
        <begin position="118"/>
        <end position="138"/>
    </location>
</feature>
<dbReference type="GO" id="GO:0016020">
    <property type="term" value="C:membrane"/>
    <property type="evidence" value="ECO:0007669"/>
    <property type="project" value="UniProtKB-SubCell"/>
</dbReference>
<dbReference type="HOGENOM" id="CLU_001265_0_6_1"/>
<comment type="subcellular location">
    <subcellularLocation>
        <location evidence="1">Membrane</location>
        <topology evidence="1">Multi-pass membrane protein</topology>
    </subcellularLocation>
</comment>
<evidence type="ECO:0000256" key="5">
    <source>
        <dbReference type="ARBA" id="ARBA00023136"/>
    </source>
</evidence>
<evidence type="ECO:0000256" key="1">
    <source>
        <dbReference type="ARBA" id="ARBA00004141"/>
    </source>
</evidence>
<keyword evidence="3 6" id="KW-0812">Transmembrane</keyword>
<keyword evidence="5 6" id="KW-0472">Membrane</keyword>
<dbReference type="InterPro" id="IPR020846">
    <property type="entry name" value="MFS_dom"/>
</dbReference>
<accession>A0A074WD32</accession>
<feature type="transmembrane region" description="Helical" evidence="6">
    <location>
        <begin position="408"/>
        <end position="429"/>
    </location>
</feature>
<evidence type="ECO:0000313" key="8">
    <source>
        <dbReference type="EMBL" id="KEQ60396.1"/>
    </source>
</evidence>
<evidence type="ECO:0000256" key="4">
    <source>
        <dbReference type="ARBA" id="ARBA00022989"/>
    </source>
</evidence>
<evidence type="ECO:0000313" key="9">
    <source>
        <dbReference type="Proteomes" id="UP000030672"/>
    </source>
</evidence>
<dbReference type="FunFam" id="1.20.1250.20:FF:000013">
    <property type="entry name" value="MFS general substrate transporter"/>
    <property type="match status" value="1"/>
</dbReference>
<dbReference type="Pfam" id="PF07690">
    <property type="entry name" value="MFS_1"/>
    <property type="match status" value="1"/>
</dbReference>
<evidence type="ECO:0000256" key="2">
    <source>
        <dbReference type="ARBA" id="ARBA00022448"/>
    </source>
</evidence>
<keyword evidence="9" id="KW-1185">Reference proteome</keyword>
<dbReference type="Gene3D" id="1.20.1250.20">
    <property type="entry name" value="MFS general substrate transporter like domains"/>
    <property type="match status" value="2"/>
</dbReference>
<feature type="transmembrane region" description="Helical" evidence="6">
    <location>
        <begin position="441"/>
        <end position="462"/>
    </location>
</feature>
<gene>
    <name evidence="8" type="ORF">M437DRAFT_77468</name>
</gene>
<dbReference type="PROSITE" id="PS50850">
    <property type="entry name" value="MFS"/>
    <property type="match status" value="1"/>
</dbReference>
<dbReference type="EMBL" id="KL584843">
    <property type="protein sequence ID" value="KEQ60396.1"/>
    <property type="molecule type" value="Genomic_DNA"/>
</dbReference>
<organism evidence="8 9">
    <name type="scientific">Aureobasidium melanogenum (strain CBS 110374)</name>
    <name type="common">Aureobasidium pullulans var. melanogenum</name>
    <dbReference type="NCBI Taxonomy" id="1043003"/>
    <lineage>
        <taxon>Eukaryota</taxon>
        <taxon>Fungi</taxon>
        <taxon>Dikarya</taxon>
        <taxon>Ascomycota</taxon>
        <taxon>Pezizomycotina</taxon>
        <taxon>Dothideomycetes</taxon>
        <taxon>Dothideomycetidae</taxon>
        <taxon>Dothideales</taxon>
        <taxon>Saccotheciaceae</taxon>
        <taxon>Aureobasidium</taxon>
    </lineage>
</organism>
<evidence type="ECO:0000259" key="7">
    <source>
        <dbReference type="PROSITE" id="PS50850"/>
    </source>
</evidence>
<evidence type="ECO:0000256" key="3">
    <source>
        <dbReference type="ARBA" id="ARBA00022692"/>
    </source>
</evidence>
<dbReference type="FunFam" id="1.20.1250.20:FF:000057">
    <property type="entry name" value="MFS general substrate transporter"/>
    <property type="match status" value="1"/>
</dbReference>
<dbReference type="GO" id="GO:0022857">
    <property type="term" value="F:transmembrane transporter activity"/>
    <property type="evidence" value="ECO:0007669"/>
    <property type="project" value="InterPro"/>
</dbReference>
<dbReference type="SUPFAM" id="SSF103473">
    <property type="entry name" value="MFS general substrate transporter"/>
    <property type="match status" value="1"/>
</dbReference>